<keyword evidence="1" id="KW-0812">Transmembrane</keyword>
<keyword evidence="1" id="KW-0472">Membrane</keyword>
<feature type="transmembrane region" description="Helical" evidence="1">
    <location>
        <begin position="37"/>
        <end position="59"/>
    </location>
</feature>
<keyword evidence="1" id="KW-1133">Transmembrane helix</keyword>
<keyword evidence="3" id="KW-1185">Reference proteome</keyword>
<reference evidence="3" key="1">
    <citation type="journal article" date="2019" name="Int. J. Syst. Evol. Microbiol.">
        <title>The Global Catalogue of Microorganisms (GCM) 10K type strain sequencing project: providing services to taxonomists for standard genome sequencing and annotation.</title>
        <authorList>
            <consortium name="The Broad Institute Genomics Platform"/>
            <consortium name="The Broad Institute Genome Sequencing Center for Infectious Disease"/>
            <person name="Wu L."/>
            <person name="Ma J."/>
        </authorList>
    </citation>
    <scope>NUCLEOTIDE SEQUENCE [LARGE SCALE GENOMIC DNA]</scope>
    <source>
        <strain evidence="3">JCM 17441</strain>
    </source>
</reference>
<evidence type="ECO:0000256" key="1">
    <source>
        <dbReference type="SAM" id="Phobius"/>
    </source>
</evidence>
<organism evidence="2 3">
    <name type="scientific">Dactylosporangium darangshiense</name>
    <dbReference type="NCBI Taxonomy" id="579108"/>
    <lineage>
        <taxon>Bacteria</taxon>
        <taxon>Bacillati</taxon>
        <taxon>Actinomycetota</taxon>
        <taxon>Actinomycetes</taxon>
        <taxon>Micromonosporales</taxon>
        <taxon>Micromonosporaceae</taxon>
        <taxon>Dactylosporangium</taxon>
    </lineage>
</organism>
<evidence type="ECO:0000313" key="3">
    <source>
        <dbReference type="Proteomes" id="UP001500620"/>
    </source>
</evidence>
<evidence type="ECO:0000313" key="2">
    <source>
        <dbReference type="EMBL" id="GAA4260600.1"/>
    </source>
</evidence>
<evidence type="ECO:0008006" key="4">
    <source>
        <dbReference type="Google" id="ProtNLM"/>
    </source>
</evidence>
<dbReference type="RefSeq" id="WP_345137499.1">
    <property type="nucleotide sequence ID" value="NZ_BAABAT010000041.1"/>
</dbReference>
<dbReference type="EMBL" id="BAABAT010000041">
    <property type="protein sequence ID" value="GAA4260600.1"/>
    <property type="molecule type" value="Genomic_DNA"/>
</dbReference>
<comment type="caution">
    <text evidence="2">The sequence shown here is derived from an EMBL/GenBank/DDBJ whole genome shotgun (WGS) entry which is preliminary data.</text>
</comment>
<sequence>MNDNPLQLLRDDVAPGTALNPGLLVAAGRRRVRRRRAAITGVAAALVLVATVGVAAIAAERLPQPPAHPHPSPTPTLTVDPNCRSHALAVSGGAPIEHVVVDTTGRWTAGLRADHRGVVIWHDGEPAGGVQDVDVTSLAGISSSGVAAGTGNDSGGRSRAMTFTGTHATVLTPPAGAASASFTQASAVNGAGDVAGVYGPGGGKQQAVVWRRADPLHPRLLAAPDNSAAMDISDNGEVGGYVGDIAGRHRPYVWDADGHGRELPLPAGAGNGLVNGLGAGYAFDLTANVRWLTGPGSVEPAGYAVPRGLTGRDVGADGSILVSSDRQVMLVRDRGTTQLPTPAGAESVRGTSMNHDGSVVGGVSGGQPGGLPLVWICGQG</sequence>
<name>A0ABP8DNX0_9ACTN</name>
<accession>A0ABP8DNX0</accession>
<dbReference type="Proteomes" id="UP001500620">
    <property type="component" value="Unassembled WGS sequence"/>
</dbReference>
<gene>
    <name evidence="2" type="ORF">GCM10022255_089890</name>
</gene>
<proteinExistence type="predicted"/>
<protein>
    <recommendedName>
        <fullName evidence="4">HAF family extracellular repeat protein</fullName>
    </recommendedName>
</protein>